<name>A0A8H4A665_GIGMA</name>
<organism evidence="2 3">
    <name type="scientific">Gigaspora margarita</name>
    <dbReference type="NCBI Taxonomy" id="4874"/>
    <lineage>
        <taxon>Eukaryota</taxon>
        <taxon>Fungi</taxon>
        <taxon>Fungi incertae sedis</taxon>
        <taxon>Mucoromycota</taxon>
        <taxon>Glomeromycotina</taxon>
        <taxon>Glomeromycetes</taxon>
        <taxon>Diversisporales</taxon>
        <taxon>Gigasporaceae</taxon>
        <taxon>Gigaspora</taxon>
    </lineage>
</organism>
<dbReference type="AlphaFoldDB" id="A0A8H4A665"/>
<feature type="compositionally biased region" description="Basic and acidic residues" evidence="1">
    <location>
        <begin position="8"/>
        <end position="24"/>
    </location>
</feature>
<reference evidence="2 3" key="1">
    <citation type="journal article" date="2019" name="Environ. Microbiol.">
        <title>At the nexus of three kingdoms: the genome of the mycorrhizal fungus Gigaspora margarita provides insights into plant, endobacterial and fungal interactions.</title>
        <authorList>
            <person name="Venice F."/>
            <person name="Ghignone S."/>
            <person name="Salvioli di Fossalunga A."/>
            <person name="Amselem J."/>
            <person name="Novero M."/>
            <person name="Xianan X."/>
            <person name="Sedzielewska Toro K."/>
            <person name="Morin E."/>
            <person name="Lipzen A."/>
            <person name="Grigoriev I.V."/>
            <person name="Henrissat B."/>
            <person name="Martin F.M."/>
            <person name="Bonfante P."/>
        </authorList>
    </citation>
    <scope>NUCLEOTIDE SEQUENCE [LARGE SCALE GENOMIC DNA]</scope>
    <source>
        <strain evidence="2 3">BEG34</strain>
    </source>
</reference>
<dbReference type="Proteomes" id="UP000439903">
    <property type="component" value="Unassembled WGS sequence"/>
</dbReference>
<sequence>MMDTSIQIDDHNAHNGKQEELTPHDREQVTMITCSPNMKNIATWSDKDNSAVCCFDVDNMKLSDNGVPLFVYGKKRDLIRRTIDKSKETTYKATTKEETKVIESKKTIEEVTTDIDKEAYINSGKDIREYVKESKCLDNDDLVIVTARSVLIWTFNTKDNKINLNYCWDDESYSWE</sequence>
<comment type="caution">
    <text evidence="2">The sequence shown here is derived from an EMBL/GenBank/DDBJ whole genome shotgun (WGS) entry which is preliminary data.</text>
</comment>
<gene>
    <name evidence="2" type="ORF">F8M41_005395</name>
</gene>
<accession>A0A8H4A665</accession>
<evidence type="ECO:0000256" key="1">
    <source>
        <dbReference type="SAM" id="MobiDB-lite"/>
    </source>
</evidence>
<dbReference type="EMBL" id="WTPW01001509">
    <property type="protein sequence ID" value="KAF0431413.1"/>
    <property type="molecule type" value="Genomic_DNA"/>
</dbReference>
<evidence type="ECO:0000313" key="3">
    <source>
        <dbReference type="Proteomes" id="UP000439903"/>
    </source>
</evidence>
<keyword evidence="3" id="KW-1185">Reference proteome</keyword>
<feature type="region of interest" description="Disordered" evidence="1">
    <location>
        <begin position="1"/>
        <end position="24"/>
    </location>
</feature>
<evidence type="ECO:0000313" key="2">
    <source>
        <dbReference type="EMBL" id="KAF0431413.1"/>
    </source>
</evidence>
<protein>
    <submittedName>
        <fullName evidence="2">Uncharacterized protein</fullName>
    </submittedName>
</protein>
<proteinExistence type="predicted"/>